<reference evidence="1 2" key="1">
    <citation type="submission" date="2023-12" db="EMBL/GenBank/DDBJ databases">
        <title>A high-quality genome assembly for Dillenia turbinata (Dilleniales).</title>
        <authorList>
            <person name="Chanderbali A."/>
        </authorList>
    </citation>
    <scope>NUCLEOTIDE SEQUENCE [LARGE SCALE GENOMIC DNA]</scope>
    <source>
        <strain evidence="1">LSX21</strain>
        <tissue evidence="1">Leaf</tissue>
    </source>
</reference>
<dbReference type="GO" id="GO:0033897">
    <property type="term" value="F:ribonuclease T2 activity"/>
    <property type="evidence" value="ECO:0007669"/>
    <property type="project" value="InterPro"/>
</dbReference>
<organism evidence="1 2">
    <name type="scientific">Dillenia turbinata</name>
    <dbReference type="NCBI Taxonomy" id="194707"/>
    <lineage>
        <taxon>Eukaryota</taxon>
        <taxon>Viridiplantae</taxon>
        <taxon>Streptophyta</taxon>
        <taxon>Embryophyta</taxon>
        <taxon>Tracheophyta</taxon>
        <taxon>Spermatophyta</taxon>
        <taxon>Magnoliopsida</taxon>
        <taxon>eudicotyledons</taxon>
        <taxon>Gunneridae</taxon>
        <taxon>Pentapetalae</taxon>
        <taxon>Dilleniales</taxon>
        <taxon>Dilleniaceae</taxon>
        <taxon>Dillenia</taxon>
    </lineage>
</organism>
<evidence type="ECO:0000313" key="1">
    <source>
        <dbReference type="EMBL" id="KAK6928429.1"/>
    </source>
</evidence>
<evidence type="ECO:0000313" key="2">
    <source>
        <dbReference type="Proteomes" id="UP001370490"/>
    </source>
</evidence>
<gene>
    <name evidence="1" type="ORF">RJ641_007020</name>
</gene>
<name>A0AAN8VBE7_9MAGN</name>
<dbReference type="SUPFAM" id="SSF55895">
    <property type="entry name" value="Ribonuclease Rh-like"/>
    <property type="match status" value="1"/>
</dbReference>
<dbReference type="Gene3D" id="3.90.730.10">
    <property type="entry name" value="Ribonuclease T2-like"/>
    <property type="match status" value="1"/>
</dbReference>
<keyword evidence="2" id="KW-1185">Reference proteome</keyword>
<sequence>MEAYSLPKQHILSTTYSREIHYSWPLEFYSMSNTWETSSSPGVQGIRPGDQLRIEEFYNAVYRERGFRPKVVCNNENQITEFRICFDTVGFIGHDAVNCGGSPYQTCKSDENATLPKA</sequence>
<dbReference type="EMBL" id="JBAMMX010000014">
    <property type="protein sequence ID" value="KAK6928429.1"/>
    <property type="molecule type" value="Genomic_DNA"/>
</dbReference>
<dbReference type="AlphaFoldDB" id="A0AAN8VBE7"/>
<accession>A0AAN8VBE7</accession>
<dbReference type="InterPro" id="IPR036430">
    <property type="entry name" value="RNase_T2-like_sf"/>
</dbReference>
<protein>
    <submittedName>
        <fullName evidence="1">Uncharacterized protein</fullName>
    </submittedName>
</protein>
<dbReference type="GO" id="GO:0003723">
    <property type="term" value="F:RNA binding"/>
    <property type="evidence" value="ECO:0007669"/>
    <property type="project" value="InterPro"/>
</dbReference>
<proteinExistence type="predicted"/>
<dbReference type="Proteomes" id="UP001370490">
    <property type="component" value="Unassembled WGS sequence"/>
</dbReference>
<comment type="caution">
    <text evidence="1">The sequence shown here is derived from an EMBL/GenBank/DDBJ whole genome shotgun (WGS) entry which is preliminary data.</text>
</comment>